<dbReference type="NCBIfam" id="TIGR02179">
    <property type="entry name" value="PorD_KorD"/>
    <property type="match status" value="1"/>
</dbReference>
<evidence type="ECO:0000259" key="2">
    <source>
        <dbReference type="PROSITE" id="PS51379"/>
    </source>
</evidence>
<dbReference type="OrthoDB" id="9794954at2"/>
<dbReference type="Pfam" id="PF01558">
    <property type="entry name" value="POR"/>
    <property type="match status" value="1"/>
</dbReference>
<dbReference type="InterPro" id="IPR002869">
    <property type="entry name" value="Pyrv_flavodox_OxRed_cen"/>
</dbReference>
<evidence type="ECO:0000256" key="1">
    <source>
        <dbReference type="ARBA" id="ARBA00023002"/>
    </source>
</evidence>
<dbReference type="PANTHER" id="PTHR43366:SF1">
    <property type="entry name" value="PYRUVATE SYNTHASE SUBUNIT PORC"/>
    <property type="match status" value="1"/>
</dbReference>
<dbReference type="GO" id="GO:0051539">
    <property type="term" value="F:4 iron, 4 sulfur cluster binding"/>
    <property type="evidence" value="ECO:0007669"/>
    <property type="project" value="InterPro"/>
</dbReference>
<dbReference type="InterPro" id="IPR011898">
    <property type="entry name" value="PorD_KorD"/>
</dbReference>
<reference evidence="6" key="2">
    <citation type="submission" date="2018-05" db="EMBL/GenBank/DDBJ databases">
        <title>Genome Sequencing of selected type strains of the family Eggerthellaceae.</title>
        <authorList>
            <person name="Danylec N."/>
            <person name="Stoll D.A."/>
            <person name="Doetsch A."/>
            <person name="Huch M."/>
        </authorList>
    </citation>
    <scope>NUCLEOTIDE SEQUENCE [LARGE SCALE GENOMIC DNA]</scope>
    <source>
        <strain evidence="6">DSM 16107</strain>
    </source>
</reference>
<keyword evidence="4" id="KW-0670">Pyruvate</keyword>
<dbReference type="NCBIfam" id="TIGR02175">
    <property type="entry name" value="PorC_KorC"/>
    <property type="match status" value="1"/>
</dbReference>
<accession>A0A3N0J1R1</accession>
<sequence>MIEVVWHGRGGQGAFTAARLLGAAASLAEGKHALAFPSFGPERRGAPMRAFTKMSDAPIGDRSAVSCADYVVYLDDTLLGDGWDSQVKPGGMVLVNSTRVFDDERILALDADGISSAILGRPIPNTVFLGALVALCDRIETEDVQEAIRQYMPEKLHAKNLAIVEAAVEAVRGAMGERATGGAGAASLPCTASEVSETGNPVPPYNEEGLETARRNQAASIPTLRTSSLDPADFAHSTCFEAGYLTVKNAGWRNMRPVIDAAACTGCLQCYLHCPDGTIFKVAEPAAHAPVAVDYDFCKGCGICVKVCAFGAVAMIPERDESEADAR</sequence>
<dbReference type="InterPro" id="IPR017896">
    <property type="entry name" value="4Fe4S_Fe-S-bd"/>
</dbReference>
<dbReference type="Gene3D" id="3.40.920.10">
    <property type="entry name" value="Pyruvate-ferredoxin oxidoreductase, PFOR, domain III"/>
    <property type="match status" value="1"/>
</dbReference>
<evidence type="ECO:0000313" key="5">
    <source>
        <dbReference type="Proteomes" id="UP000253817"/>
    </source>
</evidence>
<comment type="caution">
    <text evidence="4">The sequence shown here is derived from an EMBL/GenBank/DDBJ whole genome shotgun (WGS) entry which is preliminary data.</text>
</comment>
<dbReference type="SUPFAM" id="SSF54862">
    <property type="entry name" value="4Fe-4S ferredoxins"/>
    <property type="match status" value="1"/>
</dbReference>
<dbReference type="Pfam" id="PF13237">
    <property type="entry name" value="Fer4_10"/>
    <property type="match status" value="1"/>
</dbReference>
<dbReference type="Proteomes" id="UP000253817">
    <property type="component" value="Unassembled WGS sequence"/>
</dbReference>
<proteinExistence type="predicted"/>
<dbReference type="Proteomes" id="UP000270112">
    <property type="component" value="Unassembled WGS sequence"/>
</dbReference>
<keyword evidence="1" id="KW-0560">Oxidoreductase</keyword>
<reference evidence="4" key="3">
    <citation type="journal article" date="2019" name="Microbiol. Resour. Announc.">
        <title>Draft Genome Sequences of Type Strains of Gordonibacter faecihominis, Paraeggerthella hongkongensis, Parvibacter caecicola,Slackia equolifaciens, Slackia faecicanis, and Slackia isoflavoniconvertens.</title>
        <authorList>
            <person name="Danylec N."/>
            <person name="Stoll D.A."/>
            <person name="Dotsch A."/>
            <person name="Huch M."/>
        </authorList>
    </citation>
    <scope>NUCLEOTIDE SEQUENCE</scope>
    <source>
        <strain evidence="4">DSM 16107</strain>
    </source>
</reference>
<dbReference type="GO" id="GO:0016625">
    <property type="term" value="F:oxidoreductase activity, acting on the aldehyde or oxo group of donors, iron-sulfur protein as acceptor"/>
    <property type="evidence" value="ECO:0007669"/>
    <property type="project" value="InterPro"/>
</dbReference>
<dbReference type="EMBL" id="QICC01000009">
    <property type="protein sequence ID" value="RNM42640.1"/>
    <property type="molecule type" value="Genomic_DNA"/>
</dbReference>
<dbReference type="InterPro" id="IPR019752">
    <property type="entry name" value="Pyrv/ketoisovalerate_OxRed_cat"/>
</dbReference>
<feature type="domain" description="4Fe-4S ferredoxin-type" evidence="2">
    <location>
        <begin position="255"/>
        <end position="285"/>
    </location>
</feature>
<dbReference type="PANTHER" id="PTHR43366">
    <property type="entry name" value="PYRUVATE SYNTHASE SUBUNIT PORC"/>
    <property type="match status" value="1"/>
</dbReference>
<feature type="domain" description="4Fe-4S ferredoxin-type" evidence="2">
    <location>
        <begin position="289"/>
        <end position="318"/>
    </location>
</feature>
<evidence type="ECO:0000313" key="4">
    <source>
        <dbReference type="EMBL" id="RNM42640.1"/>
    </source>
</evidence>
<dbReference type="SUPFAM" id="SSF53323">
    <property type="entry name" value="Pyruvate-ferredoxin oxidoreductase, PFOR, domain III"/>
    <property type="match status" value="1"/>
</dbReference>
<dbReference type="AlphaFoldDB" id="A0A3N0J1R1"/>
<dbReference type="Gene3D" id="3.30.70.20">
    <property type="match status" value="1"/>
</dbReference>
<dbReference type="InterPro" id="IPR011894">
    <property type="entry name" value="PorC_KorC"/>
</dbReference>
<dbReference type="InterPro" id="IPR051626">
    <property type="entry name" value="Oxidoreductase_gamma_subunit"/>
</dbReference>
<dbReference type="EMBL" id="PPTT01000001">
    <property type="protein sequence ID" value="RDB71788.1"/>
    <property type="molecule type" value="Genomic_DNA"/>
</dbReference>
<dbReference type="RefSeq" id="WP_114544734.1">
    <property type="nucleotide sequence ID" value="NZ_PPTT01000001.1"/>
</dbReference>
<reference evidence="3 5" key="1">
    <citation type="journal article" date="2018" name="Elife">
        <title>Discovery and characterization of a prevalent human gut bacterial enzyme sufficient for the inactivation of a family of plant toxins.</title>
        <authorList>
            <person name="Koppel N."/>
            <person name="Bisanz J.E."/>
            <person name="Pandelia M.E."/>
            <person name="Turnbaugh P.J."/>
            <person name="Balskus E.P."/>
        </authorList>
    </citation>
    <scope>NUCLEOTIDE SEQUENCE [LARGE SCALE GENOMIC DNA]</scope>
    <source>
        <strain evidence="3 5">DSM 16107</strain>
    </source>
</reference>
<gene>
    <name evidence="3" type="ORF">C1876_00340</name>
    <name evidence="4" type="ORF">DMP09_04020</name>
</gene>
<name>A0A3N0J1R1_9ACTN</name>
<evidence type="ECO:0000313" key="6">
    <source>
        <dbReference type="Proteomes" id="UP000270112"/>
    </source>
</evidence>
<evidence type="ECO:0000313" key="3">
    <source>
        <dbReference type="EMBL" id="RDB71788.1"/>
    </source>
</evidence>
<organism evidence="4 6">
    <name type="scientific">Eggerthella sinensis</name>
    <dbReference type="NCBI Taxonomy" id="242230"/>
    <lineage>
        <taxon>Bacteria</taxon>
        <taxon>Bacillati</taxon>
        <taxon>Actinomycetota</taxon>
        <taxon>Coriobacteriia</taxon>
        <taxon>Eggerthellales</taxon>
        <taxon>Eggerthellaceae</taxon>
        <taxon>Eggerthella</taxon>
    </lineage>
</organism>
<dbReference type="PROSITE" id="PS51379">
    <property type="entry name" value="4FE4S_FER_2"/>
    <property type="match status" value="2"/>
</dbReference>
<keyword evidence="5" id="KW-1185">Reference proteome</keyword>
<protein>
    <submittedName>
        <fullName evidence="4">Pyruvate oxidoreductase subunit gamma</fullName>
    </submittedName>
</protein>